<evidence type="ECO:0000256" key="1">
    <source>
        <dbReference type="PROSITE-ProRule" id="PRU00023"/>
    </source>
</evidence>
<dbReference type="Gene3D" id="1.25.40.20">
    <property type="entry name" value="Ankyrin repeat-containing domain"/>
    <property type="match status" value="2"/>
</dbReference>
<name>A0A3B3IFX5_ORYLA</name>
<dbReference type="InterPro" id="IPR036770">
    <property type="entry name" value="Ankyrin_rpt-contain_sf"/>
</dbReference>
<dbReference type="GeneTree" id="ENSGT00940000154742"/>
<keyword evidence="4" id="KW-1185">Reference proteome</keyword>
<dbReference type="InterPro" id="IPR042334">
    <property type="entry name" value="ANKRD31"/>
</dbReference>
<gene>
    <name evidence="3" type="primary">LOC101160001</name>
</gene>
<accession>A0A3B3IFX5</accession>
<dbReference type="PANTHER" id="PTHR24176:SF14">
    <property type="entry name" value="ANKYRIN REPEAT DOMAIN-CONTAINING PROTEIN 31"/>
    <property type="match status" value="1"/>
</dbReference>
<keyword evidence="1" id="KW-0040">ANK repeat</keyword>
<reference evidence="3" key="3">
    <citation type="submission" date="2025-09" db="UniProtKB">
        <authorList>
            <consortium name="Ensembl"/>
        </authorList>
    </citation>
    <scope>IDENTIFICATION</scope>
    <source>
        <strain evidence="3">Hd-rR</strain>
    </source>
</reference>
<organism evidence="3 4">
    <name type="scientific">Oryzias latipes</name>
    <name type="common">Japanese rice fish</name>
    <name type="synonym">Japanese killifish</name>
    <dbReference type="NCBI Taxonomy" id="8090"/>
    <lineage>
        <taxon>Eukaryota</taxon>
        <taxon>Metazoa</taxon>
        <taxon>Chordata</taxon>
        <taxon>Craniata</taxon>
        <taxon>Vertebrata</taxon>
        <taxon>Euteleostomi</taxon>
        <taxon>Actinopterygii</taxon>
        <taxon>Neopterygii</taxon>
        <taxon>Teleostei</taxon>
        <taxon>Neoteleostei</taxon>
        <taxon>Acanthomorphata</taxon>
        <taxon>Ovalentaria</taxon>
        <taxon>Atherinomorphae</taxon>
        <taxon>Beloniformes</taxon>
        <taxon>Adrianichthyidae</taxon>
        <taxon>Oryziinae</taxon>
        <taxon>Oryzias</taxon>
    </lineage>
</organism>
<evidence type="ECO:0000313" key="4">
    <source>
        <dbReference type="Proteomes" id="UP000001038"/>
    </source>
</evidence>
<dbReference type="Proteomes" id="UP000001038">
    <property type="component" value="Chromosome 9"/>
</dbReference>
<feature type="region of interest" description="Disordered" evidence="2">
    <location>
        <begin position="421"/>
        <end position="476"/>
    </location>
</feature>
<dbReference type="SMART" id="SM00248">
    <property type="entry name" value="ANK"/>
    <property type="match status" value="3"/>
</dbReference>
<evidence type="ECO:0000313" key="3">
    <source>
        <dbReference type="Ensembl" id="ENSORLP00000042806.1"/>
    </source>
</evidence>
<feature type="compositionally biased region" description="Polar residues" evidence="2">
    <location>
        <begin position="83"/>
        <end position="93"/>
    </location>
</feature>
<dbReference type="Pfam" id="PF00023">
    <property type="entry name" value="Ank"/>
    <property type="match status" value="1"/>
</dbReference>
<dbReference type="PRINTS" id="PR01415">
    <property type="entry name" value="ANKYRIN"/>
</dbReference>
<dbReference type="AlphaFoldDB" id="A0A3B3IFX5"/>
<dbReference type="PROSITE" id="PS50297">
    <property type="entry name" value="ANK_REP_REGION"/>
    <property type="match status" value="3"/>
</dbReference>
<dbReference type="Ensembl" id="ENSORLT00000045788.1">
    <property type="protein sequence ID" value="ENSORLP00000042806.1"/>
    <property type="gene ID" value="ENSORLG00000030530.1"/>
</dbReference>
<proteinExistence type="predicted"/>
<sequence length="658" mass="72410">MGNLSFAGFQVEKTRSKLLRREIKKARRKGSKCWIMLQTDDGQSSCSDDDSVSLLRDLACSQVTDATVDMTAPSGSRCPITPNMETSPKQAQSGEEDESFGRRQCEAGLGEPAEVEKVCKDLKTLNQRQLHKRDSKGETLLHKACRKNNPAEVRMLLQAGISVNMEDYAGWTALHEAAAMGHVTVVEELLKAGATTNARCRGVTPLHDAVCAGHRQVVKLLLEGGSNPRDRNGGGVSALEMADDEEMKELLLTFTAAPAKGERQTGAASSAPRCTRPAHLQVREAGEGPGNLQLMKVSAADLRNSLARRATLEKLKGKQREMRAWRLTGGRSADRFQAACVQIQSVLRDVLSKQRLEKDALCRRFQKVSGSFRRRVLRTHLLSLASCQRTLLEVLQKQLHLEETFAAARTELQAPPPAVQYKSVTGERMEQTPGELGEETGTSCPSGEEDDRSGPLGCPITRGGKPPPHRGLQSNTTGFCRKTFLQQVKVKGQSRTKVSSRPLGLLIQGGALAPGSALQLLWKGKHHLARLLADGSMMSKGKVFPAPERWMEWIIGKNIPVGSAYALDRVTFRDVPLSQLLLNMEVEENTPHSRLEDRMDAPAPPPHDAAGSLSFLLNIRTIRLVGDEEFMPSAIADRYWDQLLQKDFPESDDWNDHT</sequence>
<dbReference type="InterPro" id="IPR002110">
    <property type="entry name" value="Ankyrin_rpt"/>
</dbReference>
<dbReference type="PROSITE" id="PS50088">
    <property type="entry name" value="ANK_REPEAT"/>
    <property type="match status" value="3"/>
</dbReference>
<dbReference type="SUPFAM" id="SSF48403">
    <property type="entry name" value="Ankyrin repeat"/>
    <property type="match status" value="1"/>
</dbReference>
<dbReference type="STRING" id="8090.ENSORLP00000042806"/>
<protein>
    <submittedName>
        <fullName evidence="3">Uncharacterized protein</fullName>
    </submittedName>
</protein>
<dbReference type="Bgee" id="ENSORLG00000030530">
    <property type="expression patterns" value="Expressed in testis and 8 other cell types or tissues"/>
</dbReference>
<feature type="repeat" description="ANK" evidence="1">
    <location>
        <begin position="169"/>
        <end position="201"/>
    </location>
</feature>
<dbReference type="PANTHER" id="PTHR24176">
    <property type="entry name" value="ANKYRIN REPEAT DOMAIN-CONTAINING PROTEIN 31-RELATED"/>
    <property type="match status" value="1"/>
</dbReference>
<evidence type="ECO:0000256" key="2">
    <source>
        <dbReference type="SAM" id="MobiDB-lite"/>
    </source>
</evidence>
<feature type="repeat" description="ANK" evidence="1">
    <location>
        <begin position="136"/>
        <end position="168"/>
    </location>
</feature>
<reference evidence="3 4" key="1">
    <citation type="journal article" date="2007" name="Nature">
        <title>The medaka draft genome and insights into vertebrate genome evolution.</title>
        <authorList>
            <person name="Kasahara M."/>
            <person name="Naruse K."/>
            <person name="Sasaki S."/>
            <person name="Nakatani Y."/>
            <person name="Qu W."/>
            <person name="Ahsan B."/>
            <person name="Yamada T."/>
            <person name="Nagayasu Y."/>
            <person name="Doi K."/>
            <person name="Kasai Y."/>
            <person name="Jindo T."/>
            <person name="Kobayashi D."/>
            <person name="Shimada A."/>
            <person name="Toyoda A."/>
            <person name="Kuroki Y."/>
            <person name="Fujiyama A."/>
            <person name="Sasaki T."/>
            <person name="Shimizu A."/>
            <person name="Asakawa S."/>
            <person name="Shimizu N."/>
            <person name="Hashimoto S."/>
            <person name="Yang J."/>
            <person name="Lee Y."/>
            <person name="Matsushima K."/>
            <person name="Sugano S."/>
            <person name="Sakaizumi M."/>
            <person name="Narita T."/>
            <person name="Ohishi K."/>
            <person name="Haga S."/>
            <person name="Ohta F."/>
            <person name="Nomoto H."/>
            <person name="Nogata K."/>
            <person name="Morishita T."/>
            <person name="Endo T."/>
            <person name="Shin-I T."/>
            <person name="Takeda H."/>
            <person name="Morishita S."/>
            <person name="Kohara Y."/>
        </authorList>
    </citation>
    <scope>NUCLEOTIDE SEQUENCE [LARGE SCALE GENOMIC DNA]</scope>
    <source>
        <strain evidence="3 4">Hd-rR</strain>
    </source>
</reference>
<feature type="repeat" description="ANK" evidence="1">
    <location>
        <begin position="201"/>
        <end position="233"/>
    </location>
</feature>
<dbReference type="Pfam" id="PF12796">
    <property type="entry name" value="Ank_2"/>
    <property type="match status" value="1"/>
</dbReference>
<feature type="region of interest" description="Disordered" evidence="2">
    <location>
        <begin position="71"/>
        <end position="102"/>
    </location>
</feature>
<reference evidence="3" key="2">
    <citation type="submission" date="2025-08" db="UniProtKB">
        <authorList>
            <consortium name="Ensembl"/>
        </authorList>
    </citation>
    <scope>IDENTIFICATION</scope>
    <source>
        <strain evidence="3">Hd-rR</strain>
    </source>
</reference>
<dbReference type="InParanoid" id="A0A3B3IFX5"/>